<dbReference type="InterPro" id="IPR002885">
    <property type="entry name" value="PPR_rpt"/>
</dbReference>
<sequence>MIAGYVQNDCSEEGLILFNRMSGKWVHGCAIKRGIDFNSCLVTTLVDMYVKCAVIKDAHSVFYELSCIVLVSWTAMIVGYSQSGHPTEALKLFIKGKCDGCLPNSTTLEIEDNAVGNALVDMF</sequence>
<name>A0AAN8VHB9_9MAGN</name>
<dbReference type="Pfam" id="PF13041">
    <property type="entry name" value="PPR_2"/>
    <property type="match status" value="1"/>
</dbReference>
<dbReference type="AlphaFoldDB" id="A0AAN8VHB9"/>
<dbReference type="InterPro" id="IPR046960">
    <property type="entry name" value="PPR_At4g14850-like_plant"/>
</dbReference>
<evidence type="ECO:0000313" key="3">
    <source>
        <dbReference type="EMBL" id="KAK6931714.1"/>
    </source>
</evidence>
<dbReference type="PROSITE" id="PS51375">
    <property type="entry name" value="PPR"/>
    <property type="match status" value="1"/>
</dbReference>
<comment type="caution">
    <text evidence="3">The sequence shown here is derived from an EMBL/GenBank/DDBJ whole genome shotgun (WGS) entry which is preliminary data.</text>
</comment>
<dbReference type="Proteomes" id="UP001370490">
    <property type="component" value="Unassembled WGS sequence"/>
</dbReference>
<dbReference type="Pfam" id="PF01535">
    <property type="entry name" value="PPR"/>
    <property type="match status" value="1"/>
</dbReference>
<dbReference type="NCBIfam" id="TIGR00756">
    <property type="entry name" value="PPR"/>
    <property type="match status" value="1"/>
</dbReference>
<organism evidence="3 4">
    <name type="scientific">Dillenia turbinata</name>
    <dbReference type="NCBI Taxonomy" id="194707"/>
    <lineage>
        <taxon>Eukaryota</taxon>
        <taxon>Viridiplantae</taxon>
        <taxon>Streptophyta</taxon>
        <taxon>Embryophyta</taxon>
        <taxon>Tracheophyta</taxon>
        <taxon>Spermatophyta</taxon>
        <taxon>Magnoliopsida</taxon>
        <taxon>eudicotyledons</taxon>
        <taxon>Gunneridae</taxon>
        <taxon>Pentapetalae</taxon>
        <taxon>Dilleniales</taxon>
        <taxon>Dilleniaceae</taxon>
        <taxon>Dillenia</taxon>
    </lineage>
</organism>
<evidence type="ECO:0000256" key="1">
    <source>
        <dbReference type="ARBA" id="ARBA00022737"/>
    </source>
</evidence>
<accession>A0AAN8VHB9</accession>
<keyword evidence="4" id="KW-1185">Reference proteome</keyword>
<dbReference type="PANTHER" id="PTHR47926">
    <property type="entry name" value="PENTATRICOPEPTIDE REPEAT-CONTAINING PROTEIN"/>
    <property type="match status" value="1"/>
</dbReference>
<proteinExistence type="predicted"/>
<feature type="repeat" description="PPR" evidence="2">
    <location>
        <begin position="69"/>
        <end position="103"/>
    </location>
</feature>
<evidence type="ECO:0000313" key="4">
    <source>
        <dbReference type="Proteomes" id="UP001370490"/>
    </source>
</evidence>
<dbReference type="Gene3D" id="1.25.40.10">
    <property type="entry name" value="Tetratricopeptide repeat domain"/>
    <property type="match status" value="1"/>
</dbReference>
<dbReference type="EMBL" id="JBAMMX010000011">
    <property type="protein sequence ID" value="KAK6931714.1"/>
    <property type="molecule type" value="Genomic_DNA"/>
</dbReference>
<dbReference type="GO" id="GO:0003723">
    <property type="term" value="F:RNA binding"/>
    <property type="evidence" value="ECO:0007669"/>
    <property type="project" value="InterPro"/>
</dbReference>
<keyword evidence="1" id="KW-0677">Repeat</keyword>
<reference evidence="3 4" key="1">
    <citation type="submission" date="2023-12" db="EMBL/GenBank/DDBJ databases">
        <title>A high-quality genome assembly for Dillenia turbinata (Dilleniales).</title>
        <authorList>
            <person name="Chanderbali A."/>
        </authorList>
    </citation>
    <scope>NUCLEOTIDE SEQUENCE [LARGE SCALE GENOMIC DNA]</scope>
    <source>
        <strain evidence="3">LSX21</strain>
        <tissue evidence="3">Leaf</tissue>
    </source>
</reference>
<evidence type="ECO:0000256" key="2">
    <source>
        <dbReference type="PROSITE-ProRule" id="PRU00708"/>
    </source>
</evidence>
<dbReference type="GO" id="GO:0009451">
    <property type="term" value="P:RNA modification"/>
    <property type="evidence" value="ECO:0007669"/>
    <property type="project" value="InterPro"/>
</dbReference>
<protein>
    <submittedName>
        <fullName evidence="3">Pentatricopeptide repeat</fullName>
    </submittedName>
</protein>
<gene>
    <name evidence="3" type="ORF">RJ641_003507</name>
</gene>
<dbReference type="InterPro" id="IPR011990">
    <property type="entry name" value="TPR-like_helical_dom_sf"/>
</dbReference>